<evidence type="ECO:0000256" key="1">
    <source>
        <dbReference type="SAM" id="MobiDB-lite"/>
    </source>
</evidence>
<protein>
    <submittedName>
        <fullName evidence="2">DUF309 domain-containing protein</fullName>
    </submittedName>
</protein>
<dbReference type="InterPro" id="IPR023203">
    <property type="entry name" value="TTHA0068_sf"/>
</dbReference>
<name>A0ABN2INY3_9ACTN</name>
<proteinExistence type="predicted"/>
<accession>A0ABN2INY3</accession>
<dbReference type="PANTHER" id="PTHR34796">
    <property type="entry name" value="EXPRESSED PROTEIN"/>
    <property type="match status" value="1"/>
</dbReference>
<dbReference type="SUPFAM" id="SSF140663">
    <property type="entry name" value="TTHA0068-like"/>
    <property type="match status" value="1"/>
</dbReference>
<dbReference type="PANTHER" id="PTHR34796:SF1">
    <property type="entry name" value="EXPRESSED PROTEIN"/>
    <property type="match status" value="1"/>
</dbReference>
<keyword evidence="3" id="KW-1185">Reference proteome</keyword>
<organism evidence="2 3">
    <name type="scientific">Fodinicola feengrottensis</name>
    <dbReference type="NCBI Taxonomy" id="435914"/>
    <lineage>
        <taxon>Bacteria</taxon>
        <taxon>Bacillati</taxon>
        <taxon>Actinomycetota</taxon>
        <taxon>Actinomycetes</taxon>
        <taxon>Mycobacteriales</taxon>
        <taxon>Fodinicola</taxon>
    </lineage>
</organism>
<gene>
    <name evidence="2" type="ORF">GCM10009765_67470</name>
</gene>
<reference evidence="2 3" key="1">
    <citation type="journal article" date="2019" name="Int. J. Syst. Evol. Microbiol.">
        <title>The Global Catalogue of Microorganisms (GCM) 10K type strain sequencing project: providing services to taxonomists for standard genome sequencing and annotation.</title>
        <authorList>
            <consortium name="The Broad Institute Genomics Platform"/>
            <consortium name="The Broad Institute Genome Sequencing Center for Infectious Disease"/>
            <person name="Wu L."/>
            <person name="Ma J."/>
        </authorList>
    </citation>
    <scope>NUCLEOTIDE SEQUENCE [LARGE SCALE GENOMIC DNA]</scope>
    <source>
        <strain evidence="2 3">JCM 14718</strain>
    </source>
</reference>
<evidence type="ECO:0000313" key="3">
    <source>
        <dbReference type="Proteomes" id="UP001500618"/>
    </source>
</evidence>
<dbReference type="Proteomes" id="UP001500618">
    <property type="component" value="Unassembled WGS sequence"/>
</dbReference>
<dbReference type="Gene3D" id="1.10.3450.10">
    <property type="entry name" value="TTHA0068-like"/>
    <property type="match status" value="1"/>
</dbReference>
<feature type="compositionally biased region" description="Basic and acidic residues" evidence="1">
    <location>
        <begin position="10"/>
        <end position="29"/>
    </location>
</feature>
<dbReference type="InterPro" id="IPR005500">
    <property type="entry name" value="DUF309"/>
</dbReference>
<dbReference type="Pfam" id="PF03745">
    <property type="entry name" value="DUF309"/>
    <property type="match status" value="1"/>
</dbReference>
<feature type="region of interest" description="Disordered" evidence="1">
    <location>
        <begin position="1"/>
        <end position="40"/>
    </location>
</feature>
<dbReference type="EMBL" id="BAAANY010000032">
    <property type="protein sequence ID" value="GAA1708459.1"/>
    <property type="molecule type" value="Genomic_DNA"/>
</dbReference>
<evidence type="ECO:0000313" key="2">
    <source>
        <dbReference type="EMBL" id="GAA1708459.1"/>
    </source>
</evidence>
<sequence>MIGWQTGGMAERDRDEEGRARNARPRDALGRPLPYGTDGIQTMPDDLGLGPDESLALAQKLLDQDRPFHAHEVLEGAWKAAPEPERELWKGMAQLAVGITHVRRGNAKGAVSLLSRAIERISAYDGLPYRIDGTGLMMFGRELIVRVEREGVGRVSADDLRPKLTVLT</sequence>
<comment type="caution">
    <text evidence="2">The sequence shown here is derived from an EMBL/GenBank/DDBJ whole genome shotgun (WGS) entry which is preliminary data.</text>
</comment>